<evidence type="ECO:0000313" key="1">
    <source>
        <dbReference type="EMBL" id="QQO82745.1"/>
    </source>
</evidence>
<protein>
    <recommendedName>
        <fullName evidence="2">Chalcone isomerase domain-containing protein</fullName>
    </recommendedName>
</protein>
<evidence type="ECO:0008006" key="2">
    <source>
        <dbReference type="Google" id="ProtNLM"/>
    </source>
</evidence>
<name>A0A7T8INH6_9GAMM</name>
<reference evidence="1" key="1">
    <citation type="submission" date="2018-09" db="EMBL/GenBank/DDBJ databases">
        <title>Genome sequencing and analysis.</title>
        <authorList>
            <person name="Huang Y.-T."/>
        </authorList>
    </citation>
    <scope>NUCLEOTIDE SEQUENCE</scope>
    <source>
        <strain evidence="1">HIDE</strain>
    </source>
</reference>
<dbReference type="RefSeq" id="WP_146509004.1">
    <property type="nucleotide sequence ID" value="NZ_CP032664.1"/>
</dbReference>
<dbReference type="EMBL" id="CP032664">
    <property type="protein sequence ID" value="QQO82745.1"/>
    <property type="molecule type" value="Genomic_DNA"/>
</dbReference>
<dbReference type="AlphaFoldDB" id="A0A7T8INH6"/>
<sequence>MKRFIKGVNKGAKQAGKLHNPGFAGLLMILLGLPTQGWADNLQIQAQQTQAQQAQAQSQVQTSEPKAAQVEPSKVELASFREVGRGEMDWWFITLYRARLLTPDGSYQPNSFPQQLEIQYYRDIPASRLLEATKHQWLHLGYDREQISAWLALLEGLWPDVEQGDRLSFVANGPQQGYFLFNDKPLAAIAIDESASSEHKRFAGAFLAIWLSERSSQPQLRAQLIGEQACKC</sequence>
<gene>
    <name evidence="1" type="ORF">D7032_05465</name>
</gene>
<accession>A0A7T8INH6</accession>
<organism evidence="1">
    <name type="scientific">Shewanella algae</name>
    <dbReference type="NCBI Taxonomy" id="38313"/>
    <lineage>
        <taxon>Bacteria</taxon>
        <taxon>Pseudomonadati</taxon>
        <taxon>Pseudomonadota</taxon>
        <taxon>Gammaproteobacteria</taxon>
        <taxon>Alteromonadales</taxon>
        <taxon>Shewanellaceae</taxon>
        <taxon>Shewanella</taxon>
    </lineage>
</organism>
<proteinExistence type="predicted"/>